<dbReference type="RefSeq" id="WP_013171678.1">
    <property type="nucleotide sequence ID" value="NC_014219.1"/>
</dbReference>
<dbReference type="Pfam" id="PF17479">
    <property type="entry name" value="DUF3048_C"/>
    <property type="match status" value="1"/>
</dbReference>
<dbReference type="STRING" id="439292.Bsel_0716"/>
<gene>
    <name evidence="5" type="ordered locus">Bsel_0716</name>
</gene>
<dbReference type="EMBL" id="CP001791">
    <property type="protein sequence ID" value="ADH98249.1"/>
    <property type="molecule type" value="Genomic_DNA"/>
</dbReference>
<dbReference type="InterPro" id="IPR021416">
    <property type="entry name" value="DUF3048_N"/>
</dbReference>
<proteinExistence type="predicted"/>
<reference evidence="5" key="1">
    <citation type="submission" date="2009-10" db="EMBL/GenBank/DDBJ databases">
        <title>Complete sequence of Bacillus selenitireducens MLS10.</title>
        <authorList>
            <consortium name="US DOE Joint Genome Institute"/>
            <person name="Lucas S."/>
            <person name="Copeland A."/>
            <person name="Lapidus A."/>
            <person name="Glavina del Rio T."/>
            <person name="Dalin E."/>
            <person name="Tice H."/>
            <person name="Bruce D."/>
            <person name="Goodwin L."/>
            <person name="Pitluck S."/>
            <person name="Sims D."/>
            <person name="Brettin T."/>
            <person name="Detter J.C."/>
            <person name="Han C."/>
            <person name="Larimer F."/>
            <person name="Land M."/>
            <person name="Hauser L."/>
            <person name="Kyrpides N."/>
            <person name="Ovchinnikova G."/>
            <person name="Stolz J."/>
        </authorList>
    </citation>
    <scope>NUCLEOTIDE SEQUENCE [LARGE SCALE GENOMIC DNA]</scope>
    <source>
        <strain evidence="5">MLS10</strain>
    </source>
</reference>
<evidence type="ECO:0000313" key="6">
    <source>
        <dbReference type="Proteomes" id="UP000000271"/>
    </source>
</evidence>
<dbReference type="Gene3D" id="3.50.90.10">
    <property type="entry name" value="YerB-like"/>
    <property type="match status" value="1"/>
</dbReference>
<keyword evidence="2" id="KW-0732">Signal</keyword>
<accession>D6XYU1</accession>
<feature type="compositionally biased region" description="Acidic residues" evidence="1">
    <location>
        <begin position="26"/>
        <end position="56"/>
    </location>
</feature>
<dbReference type="eggNOG" id="COG1470">
    <property type="taxonomic scope" value="Bacteria"/>
</dbReference>
<feature type="region of interest" description="Disordered" evidence="1">
    <location>
        <begin position="26"/>
        <end position="66"/>
    </location>
</feature>
<dbReference type="AlphaFoldDB" id="D6XYU1"/>
<dbReference type="OrthoDB" id="9779102at2"/>
<feature type="chain" id="PRO_5003090838" description="DUF3048 domain-containing protein" evidence="2">
    <location>
        <begin position="23"/>
        <end position="358"/>
    </location>
</feature>
<dbReference type="Proteomes" id="UP000000271">
    <property type="component" value="Chromosome"/>
</dbReference>
<keyword evidence="6" id="KW-1185">Reference proteome</keyword>
<evidence type="ECO:0000259" key="3">
    <source>
        <dbReference type="Pfam" id="PF11258"/>
    </source>
</evidence>
<dbReference type="PROSITE" id="PS51257">
    <property type="entry name" value="PROKAR_LIPOPROTEIN"/>
    <property type="match status" value="1"/>
</dbReference>
<evidence type="ECO:0000256" key="1">
    <source>
        <dbReference type="SAM" id="MobiDB-lite"/>
    </source>
</evidence>
<evidence type="ECO:0008006" key="7">
    <source>
        <dbReference type="Google" id="ProtNLM"/>
    </source>
</evidence>
<sequence length="358" mass="39855">MKQWRWLAAVLIMMLLIMGACSNNEEPVEETVDVEPVEENEPEPEPEPEPEEEPEPEYANTYPLTGIGTDDDVNHRVMGVMIENTVNARPQSGLYMADVVYEVLSEGRITRLLAFYHSQEPDRIGPVRSARDYYIYLNNGYDAVYTSAGGSPGAFALMQQGQVAFVNGLTYDGRFLERWNERSAPHNLYTSYEGLMGAAADMGYELEDRDTPELPFDEEMEPEGDEAAHVHISYNSSYNNIDYHYDEDAGGYIRSVGGERVDDLETGEPVAPRNLFVVEANHRVIDDVGRRDIDISSGGPAYLIQDGVARSAEWQNVDGVILPYLDGEPLSFMPGQTFITFVESGGGGIDTHVTISEE</sequence>
<feature type="signal peptide" evidence="2">
    <location>
        <begin position="1"/>
        <end position="22"/>
    </location>
</feature>
<dbReference type="InterPro" id="IPR023158">
    <property type="entry name" value="YerB-like_sf"/>
</dbReference>
<evidence type="ECO:0000313" key="5">
    <source>
        <dbReference type="EMBL" id="ADH98249.1"/>
    </source>
</evidence>
<feature type="domain" description="DUF3048" evidence="4">
    <location>
        <begin position="231"/>
        <end position="339"/>
    </location>
</feature>
<evidence type="ECO:0000259" key="4">
    <source>
        <dbReference type="Pfam" id="PF17479"/>
    </source>
</evidence>
<dbReference type="SUPFAM" id="SSF159774">
    <property type="entry name" value="YerB-like"/>
    <property type="match status" value="1"/>
</dbReference>
<evidence type="ECO:0000256" key="2">
    <source>
        <dbReference type="SAM" id="SignalP"/>
    </source>
</evidence>
<feature type="domain" description="DUF3048" evidence="3">
    <location>
        <begin position="64"/>
        <end position="204"/>
    </location>
</feature>
<name>D6XYU1_BACIE</name>
<organism evidence="5 6">
    <name type="scientific">Bacillus selenitireducens (strain ATCC 700615 / DSM 15326 / MLS10)</name>
    <dbReference type="NCBI Taxonomy" id="439292"/>
    <lineage>
        <taxon>Bacteria</taxon>
        <taxon>Bacillati</taxon>
        <taxon>Bacillota</taxon>
        <taxon>Bacilli</taxon>
        <taxon>Bacillales</taxon>
        <taxon>Bacillaceae</taxon>
        <taxon>Salisediminibacterium</taxon>
    </lineage>
</organism>
<dbReference type="InterPro" id="IPR035328">
    <property type="entry name" value="DUF3048_C"/>
</dbReference>
<dbReference type="KEGG" id="bse:Bsel_0716"/>
<protein>
    <recommendedName>
        <fullName evidence="7">DUF3048 domain-containing protein</fullName>
    </recommendedName>
</protein>
<dbReference type="HOGENOM" id="CLU_045984_0_0_9"/>
<dbReference type="Pfam" id="PF11258">
    <property type="entry name" value="DUF3048"/>
    <property type="match status" value="1"/>
</dbReference>